<proteinExistence type="predicted"/>
<feature type="chain" id="PRO_5015394958" description="Secreted protein" evidence="1">
    <location>
        <begin position="24"/>
        <end position="117"/>
    </location>
</feature>
<dbReference type="EMBL" id="KZ679257">
    <property type="protein sequence ID" value="PTB45380.1"/>
    <property type="molecule type" value="Genomic_DNA"/>
</dbReference>
<evidence type="ECO:0000313" key="2">
    <source>
        <dbReference type="EMBL" id="PTB45380.1"/>
    </source>
</evidence>
<accession>A0A2T3ZKP8</accession>
<evidence type="ECO:0000313" key="3">
    <source>
        <dbReference type="Proteomes" id="UP000240493"/>
    </source>
</evidence>
<feature type="signal peptide" evidence="1">
    <location>
        <begin position="1"/>
        <end position="23"/>
    </location>
</feature>
<keyword evidence="1" id="KW-0732">Signal</keyword>
<reference evidence="2 3" key="1">
    <citation type="submission" date="2016-07" db="EMBL/GenBank/DDBJ databases">
        <title>Multiple horizontal gene transfer events from other fungi enriched the ability of initially mycotrophic Trichoderma (Ascomycota) to feed on dead plant biomass.</title>
        <authorList>
            <consortium name="DOE Joint Genome Institute"/>
            <person name="Aerts A."/>
            <person name="Atanasova L."/>
            <person name="Chenthamara K."/>
            <person name="Zhang J."/>
            <person name="Grujic M."/>
            <person name="Henrissat B."/>
            <person name="Kuo A."/>
            <person name="Salamov A."/>
            <person name="Lipzen A."/>
            <person name="Labutti K."/>
            <person name="Barry K."/>
            <person name="Miao Y."/>
            <person name="Rahimi M.J."/>
            <person name="Shen Q."/>
            <person name="Grigoriev I.V."/>
            <person name="Kubicek C.P."/>
            <person name="Druzhinina I.S."/>
        </authorList>
    </citation>
    <scope>NUCLEOTIDE SEQUENCE [LARGE SCALE GENOMIC DNA]</scope>
    <source>
        <strain evidence="2 3">CBS 433.97</strain>
    </source>
</reference>
<evidence type="ECO:0008006" key="4">
    <source>
        <dbReference type="Google" id="ProtNLM"/>
    </source>
</evidence>
<sequence>MQSPPQQALLLSFLFRSIHTCGARGGVAGHAAREAKPLHVLVPSGLVGGSKPPPWMLQGQQRTGRHAYDAARNIEYGSIAGLLSLMHSQLMGAIWQYRLHWPFSFLICGITVPVLNS</sequence>
<dbReference type="AlphaFoldDB" id="A0A2T3ZKP8"/>
<organism evidence="2 3">
    <name type="scientific">Trichoderma asperellum (strain ATCC 204424 / CBS 433.97 / NBRC 101777)</name>
    <dbReference type="NCBI Taxonomy" id="1042311"/>
    <lineage>
        <taxon>Eukaryota</taxon>
        <taxon>Fungi</taxon>
        <taxon>Dikarya</taxon>
        <taxon>Ascomycota</taxon>
        <taxon>Pezizomycotina</taxon>
        <taxon>Sordariomycetes</taxon>
        <taxon>Hypocreomycetidae</taxon>
        <taxon>Hypocreales</taxon>
        <taxon>Hypocreaceae</taxon>
        <taxon>Trichoderma</taxon>
    </lineage>
</organism>
<protein>
    <recommendedName>
        <fullName evidence="4">Secreted protein</fullName>
    </recommendedName>
</protein>
<name>A0A2T3ZKP8_TRIA4</name>
<evidence type="ECO:0000256" key="1">
    <source>
        <dbReference type="SAM" id="SignalP"/>
    </source>
</evidence>
<dbReference type="Proteomes" id="UP000240493">
    <property type="component" value="Unassembled WGS sequence"/>
</dbReference>
<gene>
    <name evidence="2" type="ORF">M441DRAFT_76485</name>
</gene>
<keyword evidence="3" id="KW-1185">Reference proteome</keyword>